<dbReference type="SUPFAM" id="SSF54427">
    <property type="entry name" value="NTF2-like"/>
    <property type="match status" value="1"/>
</dbReference>
<comment type="caution">
    <text evidence="2">The sequence shown here is derived from an EMBL/GenBank/DDBJ whole genome shotgun (WGS) entry which is preliminary data.</text>
</comment>
<dbReference type="Gene3D" id="3.20.80.10">
    <property type="entry name" value="Regulatory factor, effector binding domain"/>
    <property type="match status" value="1"/>
</dbReference>
<dbReference type="InterPro" id="IPR006917">
    <property type="entry name" value="SOUL_heme-bd"/>
</dbReference>
<comment type="similarity">
    <text evidence="1">Belongs to the HEBP family.</text>
</comment>
<dbReference type="InterPro" id="IPR018790">
    <property type="entry name" value="DUF2358"/>
</dbReference>
<dbReference type="Pfam" id="PF10184">
    <property type="entry name" value="DUF2358"/>
    <property type="match status" value="1"/>
</dbReference>
<evidence type="ECO:0000313" key="2">
    <source>
        <dbReference type="EMBL" id="KOO35532.1"/>
    </source>
</evidence>
<dbReference type="EMBL" id="JWZX01000832">
    <property type="protein sequence ID" value="KOO35532.1"/>
    <property type="molecule type" value="Genomic_DNA"/>
</dbReference>
<reference evidence="3" key="1">
    <citation type="journal article" date="2015" name="PLoS Genet.">
        <title>Genome Sequence and Transcriptome Analyses of Chrysochromulina tobin: Metabolic Tools for Enhanced Algal Fitness in the Prominent Order Prymnesiales (Haptophyceae).</title>
        <authorList>
            <person name="Hovde B.T."/>
            <person name="Deodato C.R."/>
            <person name="Hunsperger H.M."/>
            <person name="Ryken S.A."/>
            <person name="Yost W."/>
            <person name="Jha R.K."/>
            <person name="Patterson J."/>
            <person name="Monnat R.J. Jr."/>
            <person name="Barlow S.B."/>
            <person name="Starkenburg S.R."/>
            <person name="Cattolico R.A."/>
        </authorList>
    </citation>
    <scope>NUCLEOTIDE SEQUENCE</scope>
    <source>
        <strain evidence="3">CCMP291</strain>
    </source>
</reference>
<sequence length="370" mass="41536">MIDPGSFAVAAEQKSAVAKLMEGLRKEYDSFFQPLLPEFYNPEVSFADPLISFTGLEKYKNNVDMLAGKTPLGKACFTDCGLAMHGIKETPTGLQTRWTLQFRFKLLPWAPLAQFTGVSKYTLDANKRVLAQQDYWDSINLQKGGAYAAVSKLDALKDFVGQLQPSGSGARQASDKELPYVLLRRAKDYEVRRYPQHVAVSTNYYRRIDAFGTLGAYTNGANEQEKALKAYVPSLMSVQQDSRTLAQITDDALDLKPSEKPKVMRWPMAVPAMREPAPPQPTERLMGACELELVPSRVVACYKFSDPTTEPIVRGYHALLAKRLREDGLKPSDGVPEEQFRLAQFDALNSFGARRSEVWIDLEEHPWVEQ</sequence>
<proteinExistence type="inferred from homology"/>
<dbReference type="Proteomes" id="UP000037460">
    <property type="component" value="Unassembled WGS sequence"/>
</dbReference>
<keyword evidence="3" id="KW-1185">Reference proteome</keyword>
<dbReference type="OrthoDB" id="44820at2759"/>
<dbReference type="PANTHER" id="PTHR34123:SF1">
    <property type="entry name" value="OS04G0578200 PROTEIN"/>
    <property type="match status" value="1"/>
</dbReference>
<evidence type="ECO:0000256" key="1">
    <source>
        <dbReference type="ARBA" id="ARBA00009817"/>
    </source>
</evidence>
<dbReference type="InterPro" id="IPR032710">
    <property type="entry name" value="NTF2-like_dom_sf"/>
</dbReference>
<organism evidence="2 3">
    <name type="scientific">Chrysochromulina tobinii</name>
    <dbReference type="NCBI Taxonomy" id="1460289"/>
    <lineage>
        <taxon>Eukaryota</taxon>
        <taxon>Haptista</taxon>
        <taxon>Haptophyta</taxon>
        <taxon>Prymnesiophyceae</taxon>
        <taxon>Prymnesiales</taxon>
        <taxon>Chrysochromulinaceae</taxon>
        <taxon>Chrysochromulina</taxon>
    </lineage>
</organism>
<accession>A0A0M0KAC6</accession>
<protein>
    <submittedName>
        <fullName evidence="2">Heme-binding-like protein</fullName>
    </submittedName>
</protein>
<dbReference type="AlphaFoldDB" id="A0A0M0KAC6"/>
<dbReference type="Pfam" id="PF04832">
    <property type="entry name" value="SOUL"/>
    <property type="match status" value="1"/>
</dbReference>
<name>A0A0M0KAC6_9EUKA</name>
<evidence type="ECO:0000313" key="3">
    <source>
        <dbReference type="Proteomes" id="UP000037460"/>
    </source>
</evidence>
<dbReference type="PANTHER" id="PTHR34123">
    <property type="entry name" value="OS04G0578200 PROTEIN"/>
    <property type="match status" value="1"/>
</dbReference>
<dbReference type="InterPro" id="IPR011256">
    <property type="entry name" value="Reg_factor_effector_dom_sf"/>
</dbReference>
<dbReference type="SUPFAM" id="SSF55136">
    <property type="entry name" value="Probable bacterial effector-binding domain"/>
    <property type="match status" value="1"/>
</dbReference>
<gene>
    <name evidence="2" type="ORF">Ctob_015947</name>
</gene>